<gene>
    <name evidence="1" type="ORF">GXW71_03060</name>
</gene>
<accession>A0ABS5ESQ5</accession>
<name>A0ABS5ESQ5_9PROT</name>
<evidence type="ECO:0000313" key="2">
    <source>
        <dbReference type="Proteomes" id="UP001196870"/>
    </source>
</evidence>
<comment type="caution">
    <text evidence="1">The sequence shown here is derived from an EMBL/GenBank/DDBJ whole genome shotgun (WGS) entry which is preliminary data.</text>
</comment>
<dbReference type="EMBL" id="JAAGBB010000003">
    <property type="protein sequence ID" value="MBR0663327.1"/>
    <property type="molecule type" value="Genomic_DNA"/>
</dbReference>
<organism evidence="1 2">
    <name type="scientific">Plastoroseomonas hellenica</name>
    <dbReference type="NCBI Taxonomy" id="2687306"/>
    <lineage>
        <taxon>Bacteria</taxon>
        <taxon>Pseudomonadati</taxon>
        <taxon>Pseudomonadota</taxon>
        <taxon>Alphaproteobacteria</taxon>
        <taxon>Acetobacterales</taxon>
        <taxon>Acetobacteraceae</taxon>
        <taxon>Plastoroseomonas</taxon>
    </lineage>
</organism>
<sequence length="86" mass="9741">MFIHSLQRRAFGVELWAVLPARGHADRTYFVRVHGQGRPDRHFADATEALDEFLRKVREAIGDAQAPDAYQFDGSGAAFTPRNDRI</sequence>
<dbReference type="Proteomes" id="UP001196870">
    <property type="component" value="Unassembled WGS sequence"/>
</dbReference>
<keyword evidence="2" id="KW-1185">Reference proteome</keyword>
<protein>
    <recommendedName>
        <fullName evidence="3">WGR domain-containing protein</fullName>
    </recommendedName>
</protein>
<evidence type="ECO:0008006" key="3">
    <source>
        <dbReference type="Google" id="ProtNLM"/>
    </source>
</evidence>
<reference evidence="2" key="1">
    <citation type="journal article" date="2021" name="Syst. Appl. Microbiol.">
        <title>Roseomonas hellenica sp. nov., isolated from roots of wild-growing Alkanna tinctoria.</title>
        <authorList>
            <person name="Rat A."/>
            <person name="Naranjo H.D."/>
            <person name="Lebbe L."/>
            <person name="Cnockaert M."/>
            <person name="Krigas N."/>
            <person name="Grigoriadou K."/>
            <person name="Maloupa E."/>
            <person name="Willems A."/>
        </authorList>
    </citation>
    <scope>NUCLEOTIDE SEQUENCE [LARGE SCALE GENOMIC DNA]</scope>
    <source>
        <strain evidence="2">LMG 31523</strain>
    </source>
</reference>
<dbReference type="RefSeq" id="WP_211850925.1">
    <property type="nucleotide sequence ID" value="NZ_JAAGBB010000003.1"/>
</dbReference>
<proteinExistence type="predicted"/>
<evidence type="ECO:0000313" key="1">
    <source>
        <dbReference type="EMBL" id="MBR0663327.1"/>
    </source>
</evidence>